<reference evidence="3 4" key="1">
    <citation type="submission" date="2021-04" db="EMBL/GenBank/DDBJ databases">
        <authorList>
            <person name="Ivanova A."/>
        </authorList>
    </citation>
    <scope>NUCLEOTIDE SEQUENCE [LARGE SCALE GENOMIC DNA]</scope>
    <source>
        <strain evidence="3 4">G18</strain>
    </source>
</reference>
<proteinExistence type="predicted"/>
<evidence type="ECO:0000313" key="4">
    <source>
        <dbReference type="Proteomes" id="UP000676565"/>
    </source>
</evidence>
<evidence type="ECO:0000313" key="3">
    <source>
        <dbReference type="EMBL" id="MBP3955245.1"/>
    </source>
</evidence>
<dbReference type="Gene3D" id="3.40.50.620">
    <property type="entry name" value="HUPs"/>
    <property type="match status" value="1"/>
</dbReference>
<dbReference type="InterPro" id="IPR036134">
    <property type="entry name" value="Crypto/Photolyase_FAD-like_sf"/>
</dbReference>
<dbReference type="InterPro" id="IPR014729">
    <property type="entry name" value="Rossmann-like_a/b/a_fold"/>
</dbReference>
<dbReference type="PANTHER" id="PTHR10211:SF0">
    <property type="entry name" value="DEOXYRIBODIPYRIMIDINE PHOTO-LYASE"/>
    <property type="match status" value="1"/>
</dbReference>
<comment type="cofactor">
    <cofactor evidence="1">
        <name>(6R)-5,10-methylene-5,6,7,8-tetrahydrofolate</name>
        <dbReference type="ChEBI" id="CHEBI:15636"/>
    </cofactor>
</comment>
<dbReference type="Gene3D" id="1.25.40.80">
    <property type="match status" value="1"/>
</dbReference>
<dbReference type="SUPFAM" id="SSF52425">
    <property type="entry name" value="Cryptochrome/photolyase, N-terminal domain"/>
    <property type="match status" value="1"/>
</dbReference>
<protein>
    <submittedName>
        <fullName evidence="3">Deoxyribodipyrimidine photolyase</fullName>
    </submittedName>
</protein>
<organism evidence="3 4">
    <name type="scientific">Gemmata palustris</name>
    <dbReference type="NCBI Taxonomy" id="2822762"/>
    <lineage>
        <taxon>Bacteria</taxon>
        <taxon>Pseudomonadati</taxon>
        <taxon>Planctomycetota</taxon>
        <taxon>Planctomycetia</taxon>
        <taxon>Gemmatales</taxon>
        <taxon>Gemmataceae</taxon>
        <taxon>Gemmata</taxon>
    </lineage>
</organism>
<dbReference type="SUPFAM" id="SSF48173">
    <property type="entry name" value="Cryptochrome/photolyase FAD-binding domain"/>
    <property type="match status" value="1"/>
</dbReference>
<feature type="domain" description="Photolyase/cryptochrome alpha/beta" evidence="2">
    <location>
        <begin position="19"/>
        <end position="151"/>
    </location>
</feature>
<name>A0ABS5BNK0_9BACT</name>
<accession>A0ABS5BNK0</accession>
<dbReference type="Gene3D" id="1.10.579.10">
    <property type="entry name" value="DNA Cyclobutane Dipyrimidine Photolyase, subunit A, domain 3"/>
    <property type="match status" value="1"/>
</dbReference>
<keyword evidence="4" id="KW-1185">Reference proteome</keyword>
<dbReference type="Proteomes" id="UP000676565">
    <property type="component" value="Unassembled WGS sequence"/>
</dbReference>
<comment type="caution">
    <text evidence="3">The sequence shown here is derived from an EMBL/GenBank/DDBJ whole genome shotgun (WGS) entry which is preliminary data.</text>
</comment>
<evidence type="ECO:0000256" key="1">
    <source>
        <dbReference type="ARBA" id="ARBA00001932"/>
    </source>
</evidence>
<dbReference type="InterPro" id="IPR036155">
    <property type="entry name" value="Crypto/Photolyase_N_sf"/>
</dbReference>
<dbReference type="PANTHER" id="PTHR10211">
    <property type="entry name" value="DEOXYRIBODIPYRIMIDINE PHOTOLYASE"/>
    <property type="match status" value="1"/>
</dbReference>
<dbReference type="PROSITE" id="PS51645">
    <property type="entry name" value="PHR_CRY_ALPHA_BETA"/>
    <property type="match status" value="1"/>
</dbReference>
<sequence>MASARVRLANERPVNTKGEYILYWPQMFRRLHSNHALDCALRLAAEYKKPLVVYEGLKLNYPWANARHHAFILQGMRDNAVAAKKLGVAYWPFVETLGDTGRGLVKRLAANAVCVVTDDYPAYIVPAHNRALAAKSDVPVILVDGNSVVPLARLGAPVAAAAHLRPRIHKLFAEEWHHRSAPVPEVSKVAKSKLDPPFRAWNPKENIATFVAALPVDQSVPPVPGIEGGSVAGRTALDSFIAEKLPNYAEGRNEPNDPAHNAASGLSPYLHYGHLSIQEVTEAVLGDEWTAKEINPKTRNKDDFFCRDANVNSFLDEAITWRDVGYHWHFARNSTNNANLEFTLNVSWCAPPTTDIPRFNFEMMDFSPGGERTLDIVLPDWARTTLRKHESDRREHLYDLEEFEAAATHDDLWNAAQRELVATGRIHNYLRMLWGKKVLEWSESPAVAYRVLEYLNNKYAIDGRDPNSYTGILWCFGLFDRPWPPEREVFGGVRYMSSANTARKFDLDGYYEYVDRVAPRS</sequence>
<gene>
    <name evidence="3" type="ORF">J8F10_08115</name>
</gene>
<dbReference type="InterPro" id="IPR006050">
    <property type="entry name" value="DNA_photolyase_N"/>
</dbReference>
<evidence type="ECO:0000259" key="2">
    <source>
        <dbReference type="PROSITE" id="PS51645"/>
    </source>
</evidence>
<dbReference type="EMBL" id="JAGKQQ010000001">
    <property type="protein sequence ID" value="MBP3955245.1"/>
    <property type="molecule type" value="Genomic_DNA"/>
</dbReference>
<dbReference type="InterPro" id="IPR052219">
    <property type="entry name" value="Photolyase_Class-2"/>
</dbReference>